<protein>
    <submittedName>
        <fullName evidence="1">Uncharacterized protein</fullName>
    </submittedName>
</protein>
<keyword evidence="2" id="KW-1185">Reference proteome</keyword>
<dbReference type="RefSeq" id="WP_149111300.1">
    <property type="nucleotide sequence ID" value="NZ_CP042425.1"/>
</dbReference>
<dbReference type="Proteomes" id="UP000324974">
    <property type="component" value="Chromosome"/>
</dbReference>
<dbReference type="OrthoDB" id="250053at2"/>
<gene>
    <name evidence="1" type="ORF">PX52LOC_03549</name>
</gene>
<evidence type="ECO:0000313" key="2">
    <source>
        <dbReference type="Proteomes" id="UP000324974"/>
    </source>
</evidence>
<organism evidence="1 2">
    <name type="scientific">Limnoglobus roseus</name>
    <dbReference type="NCBI Taxonomy" id="2598579"/>
    <lineage>
        <taxon>Bacteria</taxon>
        <taxon>Pseudomonadati</taxon>
        <taxon>Planctomycetota</taxon>
        <taxon>Planctomycetia</taxon>
        <taxon>Gemmatales</taxon>
        <taxon>Gemmataceae</taxon>
        <taxon>Limnoglobus</taxon>
    </lineage>
</organism>
<reference evidence="2" key="1">
    <citation type="submission" date="2019-08" db="EMBL/GenBank/DDBJ databases">
        <title>Limnoglobus roseus gen. nov., sp. nov., a novel freshwater planctomycete with a giant genome from the family Gemmataceae.</title>
        <authorList>
            <person name="Kulichevskaya I.S."/>
            <person name="Naumoff D.G."/>
            <person name="Miroshnikov K."/>
            <person name="Ivanova A."/>
            <person name="Philippov D.A."/>
            <person name="Hakobyan A."/>
            <person name="Rijpstra I.C."/>
            <person name="Sinninghe Damste J.S."/>
            <person name="Liesack W."/>
            <person name="Dedysh S.N."/>
        </authorList>
    </citation>
    <scope>NUCLEOTIDE SEQUENCE [LARGE SCALE GENOMIC DNA]</scope>
    <source>
        <strain evidence="2">PX52</strain>
    </source>
</reference>
<dbReference type="AlphaFoldDB" id="A0A5C1AB39"/>
<name>A0A5C1AB39_9BACT</name>
<sequence>MDTHLLDNKFARIGARLKFADRPARSPRTTGVISLDVQADRHGEYFEIAPRSGFDPEIAVLDVQPADRHLLLLVRDGEGKSKFLCGHDERHWFVAGIPESAPVGTVRQAMEALKPPEVRAAQTGQRLNAKVRNRRKNAAFLRQGEWFFLPQPRMVVDEKLVLRNEPLTRGGGSKSHWMEFCFRTGGQVVHVCSRHPNGVTEAQYKRILSVTPKAKGWGWRTMRRNPGVYAKGRIRHADHATITLPGWHRVVMNTEGQSQAMQNVAFLD</sequence>
<dbReference type="KEGG" id="lrs:PX52LOC_03549"/>
<proteinExistence type="predicted"/>
<accession>A0A5C1AB39</accession>
<dbReference type="EMBL" id="CP042425">
    <property type="protein sequence ID" value="QEL16589.1"/>
    <property type="molecule type" value="Genomic_DNA"/>
</dbReference>
<evidence type="ECO:0000313" key="1">
    <source>
        <dbReference type="EMBL" id="QEL16589.1"/>
    </source>
</evidence>